<dbReference type="RefSeq" id="WP_386426132.1">
    <property type="nucleotide sequence ID" value="NZ_JBHSBB010000005.1"/>
</dbReference>
<feature type="region of interest" description="Disordered" evidence="1">
    <location>
        <begin position="85"/>
        <end position="105"/>
    </location>
</feature>
<feature type="region of interest" description="Disordered" evidence="1">
    <location>
        <begin position="139"/>
        <end position="172"/>
    </location>
</feature>
<feature type="region of interest" description="Disordered" evidence="1">
    <location>
        <begin position="944"/>
        <end position="977"/>
    </location>
</feature>
<keyword evidence="2" id="KW-1133">Transmembrane helix</keyword>
<dbReference type="Proteomes" id="UP001595765">
    <property type="component" value="Unassembled WGS sequence"/>
</dbReference>
<name>A0ABV8HIE3_9ACTN</name>
<feature type="transmembrane region" description="Helical" evidence="2">
    <location>
        <begin position="32"/>
        <end position="52"/>
    </location>
</feature>
<protein>
    <recommendedName>
        <fullName evidence="5">ATP-binding protein</fullName>
    </recommendedName>
</protein>
<sequence>MSDPNSNDPAGGTDSGASSGNLSVLTTVAEGLASHPVLLAGFGAAVLVEVAGEILGGSFALVSAVVLALYVLSVLGLVAVRRWAPDEPSGGPEQPGAGQPSGVHVRLDGGETVLVERSVRSDAGPVSLSVGKSGQVSLIDSATAGPPAAPAALPGPGPLTGGARPSGRDAGAEAAEAVAYTTSLRRARDRILAAARSRDGVRFDVVADSGCGKTLLLDEVASGLHRDGRLVLFITASAPQYGRGHAMAEDERAMADYAACRYLIDALAADLHRAWDPGEGEQPLLSREVGRHWESAVLTVRDAGLPVTSVTQNVTVTVTNTRGDVYLDRTGTAGADGVGAAAGAGGAGETGAGVRLAEMQRQLTGVLDMIARSHPLATLVDDTQRVLGTPVGGWLMAVLRGVTTGAVLHARHPQPAVADLPAGTQRVTLGLLAPGETADYVTRRLVDGGWSEGPARACAEEIASVTKGHPIGMVTCCEILLGSVPADTPVGVARERLLGGDAGWGSRGGFEAVRTFVQDHAERVLGRPVPLFDLLTVLRRCTPAILEALLAEHGVSAEESTRLYDWLHRSDLTTPFDDDVNEGWRLHDYLRENLARAFRDERPEEYAEQHAAVERHYRVHMNFENELDELSPHAAGSRYENPDWQRDSQEWLHHASHMPRREFNAARRAMIRLFFEAFFWWDAEVPSSYCGQLIAAYHSLPADLDLRWVDWLDTFRQNYVAGRAHQRPGADGKRWDRAASALDAVARYLGIRRGRVPEDPDLRRIHILLGILQGDCAWFGSAGTEADRARAAALFRSATDACTRDEELWIANWSTWLEADLHASTEPHVARGLLAGIEERMTEEEENELPVFVAQTFGDIAWAEGDLRAAFDCYARSVLRGYVYHTRQEIYDQYPSRYTVSLYDGARRKLTDRAGQAEQAGHTEEVRAARARIGALFAPYWSHRGVRPGQDGNTQDGNAQDDNAFGLPDGPAESDLGRDQTEFAATVDWVMLHLRDELEAPLEQPLADPAA</sequence>
<feature type="compositionally biased region" description="Polar residues" evidence="1">
    <location>
        <begin position="951"/>
        <end position="961"/>
    </location>
</feature>
<comment type="caution">
    <text evidence="3">The sequence shown here is derived from an EMBL/GenBank/DDBJ whole genome shotgun (WGS) entry which is preliminary data.</text>
</comment>
<dbReference type="EMBL" id="JBHSBB010000005">
    <property type="protein sequence ID" value="MFC4030594.1"/>
    <property type="molecule type" value="Genomic_DNA"/>
</dbReference>
<organism evidence="3 4">
    <name type="scientific">Streptomyces polygonati</name>
    <dbReference type="NCBI Taxonomy" id="1617087"/>
    <lineage>
        <taxon>Bacteria</taxon>
        <taxon>Bacillati</taxon>
        <taxon>Actinomycetota</taxon>
        <taxon>Actinomycetes</taxon>
        <taxon>Kitasatosporales</taxon>
        <taxon>Streptomycetaceae</taxon>
        <taxon>Streptomyces</taxon>
    </lineage>
</organism>
<evidence type="ECO:0008006" key="5">
    <source>
        <dbReference type="Google" id="ProtNLM"/>
    </source>
</evidence>
<keyword evidence="2" id="KW-0812">Transmembrane</keyword>
<gene>
    <name evidence="3" type="ORF">ACFO3J_03810</name>
</gene>
<evidence type="ECO:0000256" key="2">
    <source>
        <dbReference type="SAM" id="Phobius"/>
    </source>
</evidence>
<keyword evidence="2" id="KW-0472">Membrane</keyword>
<accession>A0ABV8HIE3</accession>
<proteinExistence type="predicted"/>
<feature type="transmembrane region" description="Helical" evidence="2">
    <location>
        <begin position="59"/>
        <end position="80"/>
    </location>
</feature>
<keyword evidence="4" id="KW-1185">Reference proteome</keyword>
<evidence type="ECO:0000313" key="3">
    <source>
        <dbReference type="EMBL" id="MFC4030594.1"/>
    </source>
</evidence>
<evidence type="ECO:0000256" key="1">
    <source>
        <dbReference type="SAM" id="MobiDB-lite"/>
    </source>
</evidence>
<reference evidence="4" key="1">
    <citation type="journal article" date="2019" name="Int. J. Syst. Evol. Microbiol.">
        <title>The Global Catalogue of Microorganisms (GCM) 10K type strain sequencing project: providing services to taxonomists for standard genome sequencing and annotation.</title>
        <authorList>
            <consortium name="The Broad Institute Genomics Platform"/>
            <consortium name="The Broad Institute Genome Sequencing Center for Infectious Disease"/>
            <person name="Wu L."/>
            <person name="Ma J."/>
        </authorList>
    </citation>
    <scope>NUCLEOTIDE SEQUENCE [LARGE SCALE GENOMIC DNA]</scope>
    <source>
        <strain evidence="4">CGMCC 4.7237</strain>
    </source>
</reference>
<evidence type="ECO:0000313" key="4">
    <source>
        <dbReference type="Proteomes" id="UP001595765"/>
    </source>
</evidence>
<feature type="compositionally biased region" description="Pro residues" evidence="1">
    <location>
        <begin position="147"/>
        <end position="157"/>
    </location>
</feature>